<dbReference type="SUPFAM" id="SSF52047">
    <property type="entry name" value="RNI-like"/>
    <property type="match status" value="1"/>
</dbReference>
<dbReference type="GO" id="GO:0031146">
    <property type="term" value="P:SCF-dependent proteasomal ubiquitin-dependent protein catabolic process"/>
    <property type="evidence" value="ECO:0007669"/>
    <property type="project" value="TreeGrafter"/>
</dbReference>
<dbReference type="InterPro" id="IPR006553">
    <property type="entry name" value="Leu-rich_rpt_Cys-con_subtyp"/>
</dbReference>
<proteinExistence type="predicted"/>
<dbReference type="InterPro" id="IPR032675">
    <property type="entry name" value="LRR_dom_sf"/>
</dbReference>
<dbReference type="AlphaFoldDB" id="A0A392MVL7"/>
<dbReference type="Proteomes" id="UP000265520">
    <property type="component" value="Unassembled WGS sequence"/>
</dbReference>
<dbReference type="EMBL" id="LXQA010020705">
    <property type="protein sequence ID" value="MCH91576.1"/>
    <property type="molecule type" value="Genomic_DNA"/>
</dbReference>
<dbReference type="PANTHER" id="PTHR13318">
    <property type="entry name" value="PARTNER OF PAIRED, ISOFORM B-RELATED"/>
    <property type="match status" value="1"/>
</dbReference>
<organism evidence="1 2">
    <name type="scientific">Trifolium medium</name>
    <dbReference type="NCBI Taxonomy" id="97028"/>
    <lineage>
        <taxon>Eukaryota</taxon>
        <taxon>Viridiplantae</taxon>
        <taxon>Streptophyta</taxon>
        <taxon>Embryophyta</taxon>
        <taxon>Tracheophyta</taxon>
        <taxon>Spermatophyta</taxon>
        <taxon>Magnoliopsida</taxon>
        <taxon>eudicotyledons</taxon>
        <taxon>Gunneridae</taxon>
        <taxon>Pentapetalae</taxon>
        <taxon>rosids</taxon>
        <taxon>fabids</taxon>
        <taxon>Fabales</taxon>
        <taxon>Fabaceae</taxon>
        <taxon>Papilionoideae</taxon>
        <taxon>50 kb inversion clade</taxon>
        <taxon>NPAAA clade</taxon>
        <taxon>Hologalegina</taxon>
        <taxon>IRL clade</taxon>
        <taxon>Trifolieae</taxon>
        <taxon>Trifolium</taxon>
    </lineage>
</organism>
<evidence type="ECO:0000313" key="2">
    <source>
        <dbReference type="Proteomes" id="UP000265520"/>
    </source>
</evidence>
<feature type="non-terminal residue" evidence="1">
    <location>
        <position position="328"/>
    </location>
</feature>
<evidence type="ECO:0000313" key="1">
    <source>
        <dbReference type="EMBL" id="MCH91576.1"/>
    </source>
</evidence>
<protein>
    <submittedName>
        <fullName evidence="1">F-box/LRR-repeat protein</fullName>
    </submittedName>
</protein>
<accession>A0A392MVL7</accession>
<dbReference type="GO" id="GO:0019005">
    <property type="term" value="C:SCF ubiquitin ligase complex"/>
    <property type="evidence" value="ECO:0007669"/>
    <property type="project" value="TreeGrafter"/>
</dbReference>
<dbReference type="SMART" id="SM00367">
    <property type="entry name" value="LRR_CC"/>
    <property type="match status" value="7"/>
</dbReference>
<reference evidence="1 2" key="1">
    <citation type="journal article" date="2018" name="Front. Plant Sci.">
        <title>Red Clover (Trifolium pratense) and Zigzag Clover (T. medium) - A Picture of Genomic Similarities and Differences.</title>
        <authorList>
            <person name="Dluhosova J."/>
            <person name="Istvanek J."/>
            <person name="Nedelnik J."/>
            <person name="Repkova J."/>
        </authorList>
    </citation>
    <scope>NUCLEOTIDE SEQUENCE [LARGE SCALE GENOMIC DNA]</scope>
    <source>
        <strain evidence="2">cv. 10/8</strain>
        <tissue evidence="1">Leaf</tissue>
    </source>
</reference>
<name>A0A392MVL7_9FABA</name>
<gene>
    <name evidence="1" type="ORF">A2U01_0012503</name>
</gene>
<keyword evidence="2" id="KW-1185">Reference proteome</keyword>
<dbReference type="PANTHER" id="PTHR13318:SF106">
    <property type="entry name" value="F-BOX_LRR-REPEAT PROTEIN 2"/>
    <property type="match status" value="1"/>
</dbReference>
<dbReference type="PROSITE" id="PS51450">
    <property type="entry name" value="LRR"/>
    <property type="match status" value="1"/>
</dbReference>
<comment type="caution">
    <text evidence="1">The sequence shown here is derived from an EMBL/GenBank/DDBJ whole genome shotgun (WGS) entry which is preliminary data.</text>
</comment>
<dbReference type="Gene3D" id="3.80.10.10">
    <property type="entry name" value="Ribonuclease Inhibitor"/>
    <property type="match status" value="3"/>
</dbReference>
<sequence>MECFPLLQELDFSYPSDCKNYSSYVDGVEAISLALIKLRKVNLSGFPINDQSLFYLFNNCKHLEEVILFDSHEITNQGLASALHERPTLTSLSFSATSSNPEYRQVFATSHFIDSLVSLKSLTCLALWDLNISDELLYSIARESLPLMSLDLQSCTDYSYNGIFCLLSKCQRIQHLGLRGAYFLEDEHVVQLCSLLRDLVSINLSYCHQLTKSALFTLAKNCPSLSEIKMETVGSDIEGNSDSLGKFGVFPQLKGLYLGGNSWLSDESIIMITSIFPNLQLLDLKFCNHISEVPKLEVLDLSNTYVDDETLYVISKNCSGLLQLLLKH</sequence>
<dbReference type="InterPro" id="IPR001611">
    <property type="entry name" value="Leu-rich_rpt"/>
</dbReference>